<organism evidence="1">
    <name type="scientific">Octactis speculum</name>
    <dbReference type="NCBI Taxonomy" id="3111310"/>
    <lineage>
        <taxon>Eukaryota</taxon>
        <taxon>Sar</taxon>
        <taxon>Stramenopiles</taxon>
        <taxon>Ochrophyta</taxon>
        <taxon>Dictyochophyceae</taxon>
        <taxon>Dictyochales</taxon>
        <taxon>Dictyochaceae</taxon>
        <taxon>Octactis</taxon>
    </lineage>
</organism>
<reference evidence="1" key="1">
    <citation type="submission" date="2021-01" db="EMBL/GenBank/DDBJ databases">
        <authorList>
            <person name="Corre E."/>
            <person name="Pelletier E."/>
            <person name="Niang G."/>
            <person name="Scheremetjew M."/>
            <person name="Finn R."/>
            <person name="Kale V."/>
            <person name="Holt S."/>
            <person name="Cochrane G."/>
            <person name="Meng A."/>
            <person name="Brown T."/>
            <person name="Cohen L."/>
        </authorList>
    </citation>
    <scope>NUCLEOTIDE SEQUENCE</scope>
    <source>
        <strain evidence="1">CCMP1381</strain>
    </source>
</reference>
<gene>
    <name evidence="1" type="ORF">DSPE1174_LOCUS22803</name>
</gene>
<evidence type="ECO:0000313" key="1">
    <source>
        <dbReference type="EMBL" id="CAD9455814.1"/>
    </source>
</evidence>
<accession>A0A7S2DJF5</accession>
<protein>
    <submittedName>
        <fullName evidence="1">Uncharacterized protein</fullName>
    </submittedName>
</protein>
<dbReference type="AlphaFoldDB" id="A0A7S2DJF5"/>
<sequence>MNRSCRSGSQIGTERTDEKSVNSLMSGCQMCRGQVSFCVKCKGTIDKFDKDMLLKKFQMPDMDPRYYSIFRDKFASDIDQDIDSKDVDETISLFFDCEEVREAQLPFKHELAMVARNICMEECASHAKVRYVPH</sequence>
<dbReference type="EMBL" id="HBGS01044232">
    <property type="protein sequence ID" value="CAD9455814.1"/>
    <property type="molecule type" value="Transcribed_RNA"/>
</dbReference>
<name>A0A7S2DJF5_9STRA</name>
<proteinExistence type="predicted"/>